<dbReference type="EMBL" id="CP000360">
    <property type="protein sequence ID" value="ABF41257.1"/>
    <property type="molecule type" value="Genomic_DNA"/>
</dbReference>
<sequence>MQLRIPLAAVAAVMLVATGLAQTNTATVPQSPTVRIVPTSSDTYPFYEPCPSPTTDRTINICTPPDGVDLTGHFLLRAKVADSAGLKGIALYQNGTFVGSAESIPPDVSIFLFDGSPNETLRLTLQAKDAQGYFQKTVTLHVTNAPPCTPSATDLTMTICTPVTGEPTWSPVHISGVATDSADQAGNQQVATTVYVDGVNATYARATNVVNSWILMNPGKHRVTIQHHDQAGHTFQKTEYVTVQ</sequence>
<evidence type="ECO:0000256" key="1">
    <source>
        <dbReference type="SAM" id="SignalP"/>
    </source>
</evidence>
<name>Q1IPE3_KORVE</name>
<dbReference type="RefSeq" id="WP_011523058.1">
    <property type="nucleotide sequence ID" value="NC_008009.1"/>
</dbReference>
<proteinExistence type="predicted"/>
<dbReference type="KEGG" id="aba:Acid345_2256"/>
<feature type="chain" id="PRO_5004191534" description="Bacterial Ig-like domain-containing protein" evidence="1">
    <location>
        <begin position="22"/>
        <end position="244"/>
    </location>
</feature>
<keyword evidence="3" id="KW-1185">Reference proteome</keyword>
<evidence type="ECO:0000313" key="2">
    <source>
        <dbReference type="EMBL" id="ABF41257.1"/>
    </source>
</evidence>
<dbReference type="Proteomes" id="UP000002432">
    <property type="component" value="Chromosome"/>
</dbReference>
<evidence type="ECO:0008006" key="4">
    <source>
        <dbReference type="Google" id="ProtNLM"/>
    </source>
</evidence>
<keyword evidence="1" id="KW-0732">Signal</keyword>
<organism evidence="2 3">
    <name type="scientific">Koribacter versatilis (strain Ellin345)</name>
    <dbReference type="NCBI Taxonomy" id="204669"/>
    <lineage>
        <taxon>Bacteria</taxon>
        <taxon>Pseudomonadati</taxon>
        <taxon>Acidobacteriota</taxon>
        <taxon>Terriglobia</taxon>
        <taxon>Terriglobales</taxon>
        <taxon>Candidatus Korobacteraceae</taxon>
        <taxon>Candidatus Korobacter</taxon>
    </lineage>
</organism>
<protein>
    <recommendedName>
        <fullName evidence="4">Bacterial Ig-like domain-containing protein</fullName>
    </recommendedName>
</protein>
<dbReference type="STRING" id="204669.Acid345_2256"/>
<evidence type="ECO:0000313" key="3">
    <source>
        <dbReference type="Proteomes" id="UP000002432"/>
    </source>
</evidence>
<dbReference type="EnsemblBacteria" id="ABF41257">
    <property type="protein sequence ID" value="ABF41257"/>
    <property type="gene ID" value="Acid345_2256"/>
</dbReference>
<reference evidence="2 3" key="1">
    <citation type="journal article" date="2009" name="Appl. Environ. Microbiol.">
        <title>Three genomes from the phylum Acidobacteria provide insight into the lifestyles of these microorganisms in soils.</title>
        <authorList>
            <person name="Ward N.L."/>
            <person name="Challacombe J.F."/>
            <person name="Janssen P.H."/>
            <person name="Henrissat B."/>
            <person name="Coutinho P.M."/>
            <person name="Wu M."/>
            <person name="Xie G."/>
            <person name="Haft D.H."/>
            <person name="Sait M."/>
            <person name="Badger J."/>
            <person name="Barabote R.D."/>
            <person name="Bradley B."/>
            <person name="Brettin T.S."/>
            <person name="Brinkac L.M."/>
            <person name="Bruce D."/>
            <person name="Creasy T."/>
            <person name="Daugherty S.C."/>
            <person name="Davidsen T.M."/>
            <person name="DeBoy R.T."/>
            <person name="Detter J.C."/>
            <person name="Dodson R.J."/>
            <person name="Durkin A.S."/>
            <person name="Ganapathy A."/>
            <person name="Gwinn-Giglio M."/>
            <person name="Han C.S."/>
            <person name="Khouri H."/>
            <person name="Kiss H."/>
            <person name="Kothari S.P."/>
            <person name="Madupu R."/>
            <person name="Nelson K.E."/>
            <person name="Nelson W.C."/>
            <person name="Paulsen I."/>
            <person name="Penn K."/>
            <person name="Ren Q."/>
            <person name="Rosovitz M.J."/>
            <person name="Selengut J.D."/>
            <person name="Shrivastava S."/>
            <person name="Sullivan S.A."/>
            <person name="Tapia R."/>
            <person name="Thompson L.S."/>
            <person name="Watkins K.L."/>
            <person name="Yang Q."/>
            <person name="Yu C."/>
            <person name="Zafar N."/>
            <person name="Zhou L."/>
            <person name="Kuske C.R."/>
        </authorList>
    </citation>
    <scope>NUCLEOTIDE SEQUENCE [LARGE SCALE GENOMIC DNA]</scope>
    <source>
        <strain evidence="2 3">Ellin345</strain>
    </source>
</reference>
<feature type="signal peptide" evidence="1">
    <location>
        <begin position="1"/>
        <end position="21"/>
    </location>
</feature>
<gene>
    <name evidence="2" type="ordered locus">Acid345_2256</name>
</gene>
<dbReference type="AlphaFoldDB" id="Q1IPE3"/>
<accession>Q1IPE3</accession>
<dbReference type="HOGENOM" id="CLU_1136872_0_0_0"/>